<name>A0A2T0Q5L5_9ACTN</name>
<keyword evidence="7" id="KW-1185">Reference proteome</keyword>
<dbReference type="InterPro" id="IPR036390">
    <property type="entry name" value="WH_DNA-bd_sf"/>
</dbReference>
<evidence type="ECO:0000256" key="1">
    <source>
        <dbReference type="ARBA" id="ARBA00009437"/>
    </source>
</evidence>
<dbReference type="InterPro" id="IPR036388">
    <property type="entry name" value="WH-like_DNA-bd_sf"/>
</dbReference>
<dbReference type="PRINTS" id="PR00039">
    <property type="entry name" value="HTHLYSR"/>
</dbReference>
<protein>
    <submittedName>
        <fullName evidence="6">DNA-binding transcriptional LysR family regulator</fullName>
    </submittedName>
</protein>
<dbReference type="GO" id="GO:0003677">
    <property type="term" value="F:DNA binding"/>
    <property type="evidence" value="ECO:0007669"/>
    <property type="project" value="UniProtKB-KW"/>
</dbReference>
<comment type="caution">
    <text evidence="6">The sequence shown here is derived from an EMBL/GenBank/DDBJ whole genome shotgun (WGS) entry which is preliminary data.</text>
</comment>
<accession>A0A2T0Q5L5</accession>
<dbReference type="GO" id="GO:0003700">
    <property type="term" value="F:DNA-binding transcription factor activity"/>
    <property type="evidence" value="ECO:0007669"/>
    <property type="project" value="InterPro"/>
</dbReference>
<comment type="similarity">
    <text evidence="1">Belongs to the LysR transcriptional regulatory family.</text>
</comment>
<organism evidence="6 7">
    <name type="scientific">Allonocardiopsis opalescens</name>
    <dbReference type="NCBI Taxonomy" id="1144618"/>
    <lineage>
        <taxon>Bacteria</taxon>
        <taxon>Bacillati</taxon>
        <taxon>Actinomycetota</taxon>
        <taxon>Actinomycetes</taxon>
        <taxon>Streptosporangiales</taxon>
        <taxon>Allonocardiopsis</taxon>
    </lineage>
</organism>
<evidence type="ECO:0000256" key="2">
    <source>
        <dbReference type="ARBA" id="ARBA00023015"/>
    </source>
</evidence>
<proteinExistence type="inferred from homology"/>
<dbReference type="Proteomes" id="UP000237846">
    <property type="component" value="Unassembled WGS sequence"/>
</dbReference>
<dbReference type="PANTHER" id="PTHR30346">
    <property type="entry name" value="TRANSCRIPTIONAL DUAL REGULATOR HCAR-RELATED"/>
    <property type="match status" value="1"/>
</dbReference>
<evidence type="ECO:0000259" key="5">
    <source>
        <dbReference type="PROSITE" id="PS50931"/>
    </source>
</evidence>
<gene>
    <name evidence="6" type="ORF">CLV72_104653</name>
</gene>
<dbReference type="PROSITE" id="PS50931">
    <property type="entry name" value="HTH_LYSR"/>
    <property type="match status" value="1"/>
</dbReference>
<dbReference type="Pfam" id="PF03466">
    <property type="entry name" value="LysR_substrate"/>
    <property type="match status" value="1"/>
</dbReference>
<evidence type="ECO:0000256" key="3">
    <source>
        <dbReference type="ARBA" id="ARBA00023125"/>
    </source>
</evidence>
<dbReference type="InterPro" id="IPR005119">
    <property type="entry name" value="LysR_subst-bd"/>
</dbReference>
<feature type="domain" description="HTH lysR-type" evidence="5">
    <location>
        <begin position="2"/>
        <end position="59"/>
    </location>
</feature>
<dbReference type="Gene3D" id="1.10.10.10">
    <property type="entry name" value="Winged helix-like DNA-binding domain superfamily/Winged helix DNA-binding domain"/>
    <property type="match status" value="1"/>
</dbReference>
<dbReference type="AlphaFoldDB" id="A0A2T0Q5L5"/>
<dbReference type="GO" id="GO:0032993">
    <property type="term" value="C:protein-DNA complex"/>
    <property type="evidence" value="ECO:0007669"/>
    <property type="project" value="TreeGrafter"/>
</dbReference>
<dbReference type="Pfam" id="PF00126">
    <property type="entry name" value="HTH_1"/>
    <property type="match status" value="1"/>
</dbReference>
<evidence type="ECO:0000313" key="6">
    <source>
        <dbReference type="EMBL" id="PRX99073.1"/>
    </source>
</evidence>
<sequence length="316" mass="33906">MIDLRRLQALRVLHQHGTVTAAAQALHLTPSAVSQQIRLLSQELGVELLRREGRRVHLTPAARTLLDHADLLQAQWELARADLDAHTEGGLGELRIASFPTGLASFVAPAALRLRAEHPRLAVRMSEVEIRGCFDRLLSGDVDIAVLVPLPGTPPPDDPRFRQFPLWADPQDLIVPAGHPLAARPSVALAEAAYEPWIAAPDTVDCHQEIMVACATAGFTPRIVHEVQEWNAIASLVAHGFGVCLMPRLAPILPSLDVVRVPLHGVPTPSRHFLACVRRGSERRPAIAHGLAALHAVAAGLETSAPVPAEAAPAGV</sequence>
<dbReference type="SUPFAM" id="SSF46785">
    <property type="entry name" value="Winged helix' DNA-binding domain"/>
    <property type="match status" value="1"/>
</dbReference>
<dbReference type="OrthoDB" id="3636008at2"/>
<evidence type="ECO:0000313" key="7">
    <source>
        <dbReference type="Proteomes" id="UP000237846"/>
    </source>
</evidence>
<dbReference type="RefSeq" id="WP_106246812.1">
    <property type="nucleotide sequence ID" value="NZ_PVZC01000004.1"/>
</dbReference>
<keyword evidence="3 6" id="KW-0238">DNA-binding</keyword>
<dbReference type="PANTHER" id="PTHR30346:SF29">
    <property type="entry name" value="LYSR SUBSTRATE-BINDING"/>
    <property type="match status" value="1"/>
</dbReference>
<dbReference type="EMBL" id="PVZC01000004">
    <property type="protein sequence ID" value="PRX99073.1"/>
    <property type="molecule type" value="Genomic_DNA"/>
</dbReference>
<dbReference type="InterPro" id="IPR000847">
    <property type="entry name" value="LysR_HTH_N"/>
</dbReference>
<dbReference type="CDD" id="cd08423">
    <property type="entry name" value="PBP2_LTTR_like_6"/>
    <property type="match status" value="1"/>
</dbReference>
<dbReference type="Gene3D" id="3.40.190.10">
    <property type="entry name" value="Periplasmic binding protein-like II"/>
    <property type="match status" value="2"/>
</dbReference>
<evidence type="ECO:0000256" key="4">
    <source>
        <dbReference type="ARBA" id="ARBA00023163"/>
    </source>
</evidence>
<keyword evidence="4" id="KW-0804">Transcription</keyword>
<reference evidence="6 7" key="1">
    <citation type="submission" date="2018-03" db="EMBL/GenBank/DDBJ databases">
        <title>Genomic Encyclopedia of Archaeal and Bacterial Type Strains, Phase II (KMG-II): from individual species to whole genera.</title>
        <authorList>
            <person name="Goeker M."/>
        </authorList>
    </citation>
    <scope>NUCLEOTIDE SEQUENCE [LARGE SCALE GENOMIC DNA]</scope>
    <source>
        <strain evidence="6 7">DSM 45601</strain>
    </source>
</reference>
<dbReference type="SUPFAM" id="SSF53850">
    <property type="entry name" value="Periplasmic binding protein-like II"/>
    <property type="match status" value="1"/>
</dbReference>
<keyword evidence="2" id="KW-0805">Transcription regulation</keyword>